<dbReference type="Gene3D" id="3.30.930.10">
    <property type="entry name" value="Bira Bifunctional Protein, Domain 2"/>
    <property type="match status" value="1"/>
</dbReference>
<dbReference type="InterPro" id="IPR045864">
    <property type="entry name" value="aa-tRNA-synth_II/BPL/LPL"/>
</dbReference>
<dbReference type="EMBL" id="CALTRL010001196">
    <property type="protein sequence ID" value="CAH7671459.1"/>
    <property type="molecule type" value="Genomic_DNA"/>
</dbReference>
<feature type="binding site" evidence="7">
    <location>
        <begin position="152"/>
        <end position="154"/>
    </location>
    <ligand>
        <name>substrate</name>
    </ligand>
</feature>
<accession>A0AAV0ASB2</accession>
<dbReference type="Pfam" id="PF21948">
    <property type="entry name" value="LplA-B_cat"/>
    <property type="match status" value="1"/>
</dbReference>
<feature type="active site" description="Acyl-thioester intermediate" evidence="6">
    <location>
        <position position="184"/>
    </location>
</feature>
<dbReference type="InterPro" id="IPR004143">
    <property type="entry name" value="BPL_LPL_catalytic"/>
</dbReference>
<organism evidence="10 11">
    <name type="scientific">Phakopsora pachyrhizi</name>
    <name type="common">Asian soybean rust disease fungus</name>
    <dbReference type="NCBI Taxonomy" id="170000"/>
    <lineage>
        <taxon>Eukaryota</taxon>
        <taxon>Fungi</taxon>
        <taxon>Dikarya</taxon>
        <taxon>Basidiomycota</taxon>
        <taxon>Pucciniomycotina</taxon>
        <taxon>Pucciniomycetes</taxon>
        <taxon>Pucciniales</taxon>
        <taxon>Phakopsoraceae</taxon>
        <taxon>Phakopsora</taxon>
    </lineage>
</organism>
<dbReference type="EC" id="2.3.1.181" evidence="5"/>
<dbReference type="GO" id="GO:0009249">
    <property type="term" value="P:protein lipoylation"/>
    <property type="evidence" value="ECO:0007669"/>
    <property type="project" value="InterPro"/>
</dbReference>
<comment type="pathway">
    <text evidence="1 5">Protein modification; protein lipoylation via endogenous pathway; protein N(6)-(lipoyl)lysine from octanoyl-[acyl-carrier-protein]: step 1/2.</text>
</comment>
<dbReference type="InterPro" id="IPR020605">
    <property type="entry name" value="Octanoyltransferase_CS"/>
</dbReference>
<sequence>MPCPVPYELALRFQNDMVRHRINNPCLSSDWLILLEHQPVYTTGRRETGEKDRLEAERSRLEEIDPKAKFVSTLRGGQTTYHGPGQLIGYPILNIGSMGMSARSYVENLLKVLKRALVHQSMPKKIDTLDPSSDKDLPVGLFVDTPKQKIASIGVQIKRRITSHGFSINVEKTSEAGFKNIVACGSSETRMISVESLLNDGESVKVNDMVDNVVEVFGQLFDRKMVEASADSCGADEAGYKLVKELEQKISYL</sequence>
<dbReference type="AlphaFoldDB" id="A0AAV0ASB2"/>
<dbReference type="SUPFAM" id="SSF55681">
    <property type="entry name" value="Class II aaRS and biotin synthetases"/>
    <property type="match status" value="1"/>
</dbReference>
<feature type="binding site" evidence="7">
    <location>
        <begin position="165"/>
        <end position="167"/>
    </location>
    <ligand>
        <name>substrate</name>
    </ligand>
</feature>
<comment type="function">
    <text evidence="5">Catalyzes the transfer of endogenously produced octanoic acid from octanoyl-acyl-carrier-protein onto the lipoyl domains of lipoate-dependent enzymes. Lipoyl-ACP can also act as a substrate although octanoyl-ACP is likely to be the physiological substrate.</text>
</comment>
<protein>
    <recommendedName>
        <fullName evidence="5">Octanoyltransferase</fullName>
        <ecNumber evidence="5">2.3.1.181</ecNumber>
    </recommendedName>
</protein>
<gene>
    <name evidence="10" type="ORF">PPACK8108_LOCUS6235</name>
</gene>
<evidence type="ECO:0000256" key="8">
    <source>
        <dbReference type="PIRSR" id="PIRSR016262-3"/>
    </source>
</evidence>
<comment type="caution">
    <text evidence="10">The sequence shown here is derived from an EMBL/GenBank/DDBJ whole genome shotgun (WGS) entry which is preliminary data.</text>
</comment>
<evidence type="ECO:0000256" key="4">
    <source>
        <dbReference type="ARBA" id="ARBA00023315"/>
    </source>
</evidence>
<evidence type="ECO:0000313" key="11">
    <source>
        <dbReference type="Proteomes" id="UP001153365"/>
    </source>
</evidence>
<evidence type="ECO:0000256" key="6">
    <source>
        <dbReference type="PIRSR" id="PIRSR016262-1"/>
    </source>
</evidence>
<dbReference type="PROSITE" id="PS01313">
    <property type="entry name" value="LIPB"/>
    <property type="match status" value="1"/>
</dbReference>
<keyword evidence="11" id="KW-1185">Reference proteome</keyword>
<evidence type="ECO:0000256" key="2">
    <source>
        <dbReference type="ARBA" id="ARBA00007907"/>
    </source>
</evidence>
<keyword evidence="4 5" id="KW-0012">Acyltransferase</keyword>
<dbReference type="PANTHER" id="PTHR10993">
    <property type="entry name" value="OCTANOYLTRANSFERASE"/>
    <property type="match status" value="1"/>
</dbReference>
<comment type="catalytic activity">
    <reaction evidence="5">
        <text>octanoyl-[ACP] + L-lysyl-[protein] = N(6)-octanoyl-L-lysyl-[protein] + holo-[ACP] + H(+)</text>
        <dbReference type="Rhea" id="RHEA:17665"/>
        <dbReference type="Rhea" id="RHEA-COMP:9636"/>
        <dbReference type="Rhea" id="RHEA-COMP:9685"/>
        <dbReference type="Rhea" id="RHEA-COMP:9752"/>
        <dbReference type="Rhea" id="RHEA-COMP:9928"/>
        <dbReference type="ChEBI" id="CHEBI:15378"/>
        <dbReference type="ChEBI" id="CHEBI:29969"/>
        <dbReference type="ChEBI" id="CHEBI:64479"/>
        <dbReference type="ChEBI" id="CHEBI:78463"/>
        <dbReference type="ChEBI" id="CHEBI:78809"/>
        <dbReference type="EC" id="2.3.1.181"/>
    </reaction>
</comment>
<reference evidence="10" key="1">
    <citation type="submission" date="2022-06" db="EMBL/GenBank/DDBJ databases">
        <authorList>
            <consortium name="SYNGENTA / RWTH Aachen University"/>
        </authorList>
    </citation>
    <scope>NUCLEOTIDE SEQUENCE</scope>
</reference>
<evidence type="ECO:0000259" key="9">
    <source>
        <dbReference type="PROSITE" id="PS51733"/>
    </source>
</evidence>
<dbReference type="GO" id="GO:0033819">
    <property type="term" value="F:lipoyl(octanoyl) transferase activity"/>
    <property type="evidence" value="ECO:0007669"/>
    <property type="project" value="UniProtKB-EC"/>
</dbReference>
<evidence type="ECO:0000256" key="5">
    <source>
        <dbReference type="PIRNR" id="PIRNR016262"/>
    </source>
</evidence>
<feature type="domain" description="BPL/LPL catalytic" evidence="9">
    <location>
        <begin position="26"/>
        <end position="225"/>
    </location>
</feature>
<dbReference type="InterPro" id="IPR000544">
    <property type="entry name" value="Octanoyltransferase"/>
</dbReference>
<name>A0AAV0ASB2_PHAPC</name>
<evidence type="ECO:0000256" key="1">
    <source>
        <dbReference type="ARBA" id="ARBA00004821"/>
    </source>
</evidence>
<feature type="site" description="Lowers pKa of active site Cys" evidence="8">
    <location>
        <position position="149"/>
    </location>
</feature>
<keyword evidence="3 5" id="KW-0808">Transferase</keyword>
<dbReference type="Proteomes" id="UP001153365">
    <property type="component" value="Unassembled WGS sequence"/>
</dbReference>
<proteinExistence type="inferred from homology"/>
<dbReference type="NCBIfam" id="TIGR00214">
    <property type="entry name" value="lipB"/>
    <property type="match status" value="1"/>
</dbReference>
<dbReference type="PROSITE" id="PS51733">
    <property type="entry name" value="BPL_LPL_CATALYTIC"/>
    <property type="match status" value="1"/>
</dbReference>
<dbReference type="PIRSF" id="PIRSF016262">
    <property type="entry name" value="LPLase"/>
    <property type="match status" value="1"/>
</dbReference>
<dbReference type="PANTHER" id="PTHR10993:SF7">
    <property type="entry name" value="LIPOYLTRANSFERASE 2, MITOCHONDRIAL-RELATED"/>
    <property type="match status" value="1"/>
</dbReference>
<evidence type="ECO:0000256" key="7">
    <source>
        <dbReference type="PIRSR" id="PIRSR016262-2"/>
    </source>
</evidence>
<evidence type="ECO:0000313" key="10">
    <source>
        <dbReference type="EMBL" id="CAH7671459.1"/>
    </source>
</evidence>
<feature type="binding site" evidence="7">
    <location>
        <begin position="75"/>
        <end position="82"/>
    </location>
    <ligand>
        <name>substrate</name>
    </ligand>
</feature>
<comment type="similarity">
    <text evidence="2 5">Belongs to the LipB family.</text>
</comment>
<evidence type="ECO:0000256" key="3">
    <source>
        <dbReference type="ARBA" id="ARBA00022679"/>
    </source>
</evidence>